<feature type="compositionally biased region" description="Basic and acidic residues" evidence="6">
    <location>
        <begin position="19"/>
        <end position="32"/>
    </location>
</feature>
<sequence>MGVAHDTVVRTPSPGDSPAPRDEIARSWERSRSSGLRPTDSLEQFSVSDVDRRSRLLAAAEPVLDRMESMLARTRYCVLLSDRDARLVDLRFGSHQVRDAVTATGTVLGRPFSEETSGTNSIATVHELRVPVAVRGDEHYIDAMKGFSCYGHPLIHPVTRRIEGVLDITYLVDEDNPLLQPLLVQSATDIQSRLLEETRWSEQLLFAAFQRSNAARRGAPVIAMADEILLENTSASALICAEDHAALRAQIEGSTRRDGTIESMSLRGGQPVRIRWERPVSGAGVVVEIDMVDAPTVIDAMARRPSARTAAVIGEPGSGRTTALTEWAGACPVDRFDAADLAVGDPTGWLTGIVSRLDDGDATVVVENVHLLAELMACALTAAIATGVARVGISSNPLGDTAFERRRLVTGCREQTTMTPLRLRRHEIPSIARTMLARHGHDLHFTPAAITALVGYDWPGNLAELSDEIDDLVGQRSAGAITDRDLIRPTRPTPTDCDRNPIDTALHEAITNELHRHGGNKKATADHLGISRTTLYKRMRDLHIPG</sequence>
<dbReference type="Gene3D" id="3.30.450.40">
    <property type="match status" value="1"/>
</dbReference>
<feature type="domain" description="Sigma-54 factor interaction" evidence="7">
    <location>
        <begin position="417"/>
        <end position="474"/>
    </location>
</feature>
<evidence type="ECO:0000256" key="3">
    <source>
        <dbReference type="ARBA" id="ARBA00023015"/>
    </source>
</evidence>
<dbReference type="InterPro" id="IPR002078">
    <property type="entry name" value="Sigma_54_int"/>
</dbReference>
<evidence type="ECO:0000256" key="2">
    <source>
        <dbReference type="ARBA" id="ARBA00022840"/>
    </source>
</evidence>
<evidence type="ECO:0000256" key="5">
    <source>
        <dbReference type="ARBA" id="ARBA00023163"/>
    </source>
</evidence>
<evidence type="ECO:0000256" key="1">
    <source>
        <dbReference type="ARBA" id="ARBA00022741"/>
    </source>
</evidence>
<evidence type="ECO:0000259" key="7">
    <source>
        <dbReference type="PROSITE" id="PS50045"/>
    </source>
</evidence>
<dbReference type="SUPFAM" id="SSF52540">
    <property type="entry name" value="P-loop containing nucleoside triphosphate hydrolases"/>
    <property type="match status" value="1"/>
</dbReference>
<keyword evidence="9" id="KW-1185">Reference proteome</keyword>
<evidence type="ECO:0000313" key="8">
    <source>
        <dbReference type="EMBL" id="MCP2177683.1"/>
    </source>
</evidence>
<dbReference type="PRINTS" id="PR01590">
    <property type="entry name" value="HTHFIS"/>
</dbReference>
<protein>
    <submittedName>
        <fullName evidence="8">Regulatory protein, Fis family</fullName>
    </submittedName>
</protein>
<dbReference type="InterPro" id="IPR002197">
    <property type="entry name" value="HTH_Fis"/>
</dbReference>
<keyword evidence="3" id="KW-0805">Transcription regulation</keyword>
<dbReference type="InterPro" id="IPR027417">
    <property type="entry name" value="P-loop_NTPase"/>
</dbReference>
<dbReference type="Pfam" id="PF02954">
    <property type="entry name" value="HTH_8"/>
    <property type="match status" value="1"/>
</dbReference>
<dbReference type="Proteomes" id="UP001206895">
    <property type="component" value="Unassembled WGS sequence"/>
</dbReference>
<dbReference type="InterPro" id="IPR058031">
    <property type="entry name" value="AAA_lid_NorR"/>
</dbReference>
<dbReference type="RefSeq" id="WP_253662574.1">
    <property type="nucleotide sequence ID" value="NZ_JAMTCJ010000003.1"/>
</dbReference>
<dbReference type="EMBL" id="JAMTCJ010000003">
    <property type="protein sequence ID" value="MCP2177683.1"/>
    <property type="molecule type" value="Genomic_DNA"/>
</dbReference>
<dbReference type="PROSITE" id="PS50045">
    <property type="entry name" value="SIGMA54_INTERACT_4"/>
    <property type="match status" value="1"/>
</dbReference>
<evidence type="ECO:0000313" key="9">
    <source>
        <dbReference type="Proteomes" id="UP001206895"/>
    </source>
</evidence>
<name>A0ABT1HHH6_9NOCA</name>
<dbReference type="Pfam" id="PF25601">
    <property type="entry name" value="AAA_lid_14"/>
    <property type="match status" value="1"/>
</dbReference>
<organism evidence="8 9">
    <name type="scientific">Williamsia maris</name>
    <dbReference type="NCBI Taxonomy" id="72806"/>
    <lineage>
        <taxon>Bacteria</taxon>
        <taxon>Bacillati</taxon>
        <taxon>Actinomycetota</taxon>
        <taxon>Actinomycetes</taxon>
        <taxon>Mycobacteriales</taxon>
        <taxon>Nocardiaceae</taxon>
        <taxon>Williamsia</taxon>
    </lineage>
</organism>
<gene>
    <name evidence="8" type="ORF">LX13_003511</name>
</gene>
<evidence type="ECO:0000256" key="4">
    <source>
        <dbReference type="ARBA" id="ARBA00023125"/>
    </source>
</evidence>
<keyword evidence="4" id="KW-0238">DNA-binding</keyword>
<dbReference type="InterPro" id="IPR009057">
    <property type="entry name" value="Homeodomain-like_sf"/>
</dbReference>
<dbReference type="InterPro" id="IPR029016">
    <property type="entry name" value="GAF-like_dom_sf"/>
</dbReference>
<accession>A0ABT1HHH6</accession>
<reference evidence="8 9" key="1">
    <citation type="submission" date="2022-06" db="EMBL/GenBank/DDBJ databases">
        <title>Genomic Encyclopedia of Archaeal and Bacterial Type Strains, Phase II (KMG-II): from individual species to whole genera.</title>
        <authorList>
            <person name="Goeker M."/>
        </authorList>
    </citation>
    <scope>NUCLEOTIDE SEQUENCE [LARGE SCALE GENOMIC DNA]</scope>
    <source>
        <strain evidence="8 9">DSM 44693</strain>
    </source>
</reference>
<dbReference type="PANTHER" id="PTHR32071">
    <property type="entry name" value="TRANSCRIPTIONAL REGULATORY PROTEIN"/>
    <property type="match status" value="1"/>
</dbReference>
<keyword evidence="5" id="KW-0804">Transcription</keyword>
<proteinExistence type="predicted"/>
<dbReference type="SUPFAM" id="SSF46689">
    <property type="entry name" value="Homeodomain-like"/>
    <property type="match status" value="1"/>
</dbReference>
<feature type="region of interest" description="Disordered" evidence="6">
    <location>
        <begin position="1"/>
        <end position="40"/>
    </location>
</feature>
<dbReference type="Gene3D" id="1.10.10.60">
    <property type="entry name" value="Homeodomain-like"/>
    <property type="match status" value="1"/>
</dbReference>
<keyword evidence="2" id="KW-0067">ATP-binding</keyword>
<keyword evidence="1" id="KW-0547">Nucleotide-binding</keyword>
<evidence type="ECO:0000256" key="6">
    <source>
        <dbReference type="SAM" id="MobiDB-lite"/>
    </source>
</evidence>
<comment type="caution">
    <text evidence="8">The sequence shown here is derived from an EMBL/GenBank/DDBJ whole genome shotgun (WGS) entry which is preliminary data.</text>
</comment>
<dbReference type="PANTHER" id="PTHR32071:SF117">
    <property type="entry name" value="PTS-DEPENDENT DIHYDROXYACETONE KINASE OPERON REGULATORY PROTEIN-RELATED"/>
    <property type="match status" value="1"/>
</dbReference>
<dbReference type="Gene3D" id="1.10.8.60">
    <property type="match status" value="1"/>
</dbReference>